<protein>
    <submittedName>
        <fullName evidence="1">Uncharacterized protein</fullName>
    </submittedName>
</protein>
<evidence type="ECO:0000313" key="1">
    <source>
        <dbReference type="EMBL" id="EMJ79223.1"/>
    </source>
</evidence>
<dbReference type="PATRIC" id="fig|1218567.3.peg.3496"/>
<proteinExistence type="predicted"/>
<dbReference type="AlphaFoldDB" id="M6BS60"/>
<organism evidence="1 2">
    <name type="scientific">Leptospira borgpetersenii serovar Hardjo-bovis str. Sponselee</name>
    <dbReference type="NCBI Taxonomy" id="1303729"/>
    <lineage>
        <taxon>Bacteria</taxon>
        <taxon>Pseudomonadati</taxon>
        <taxon>Spirochaetota</taxon>
        <taxon>Spirochaetia</taxon>
        <taxon>Leptospirales</taxon>
        <taxon>Leptospiraceae</taxon>
        <taxon>Leptospira</taxon>
    </lineage>
</organism>
<accession>M6BS60</accession>
<comment type="caution">
    <text evidence="1">The sequence shown here is derived from an EMBL/GenBank/DDBJ whole genome shotgun (WGS) entry which is preliminary data.</text>
</comment>
<gene>
    <name evidence="1" type="ORF">LEP1GSC016_0749</name>
</gene>
<name>M6BS60_LEPBO</name>
<sequence>MVDSEIFIQWNATSVRKNTILTRPIYVSYFFRIFKKY</sequence>
<reference evidence="1 2" key="1">
    <citation type="submission" date="2013-01" db="EMBL/GenBank/DDBJ databases">
        <authorList>
            <person name="Harkins D.M."/>
            <person name="Durkin A.S."/>
            <person name="Brinkac L.M."/>
            <person name="Haft D.H."/>
            <person name="Selengut J.D."/>
            <person name="Sanka R."/>
            <person name="DePew J."/>
            <person name="Purushe J."/>
            <person name="Galloway R.L."/>
            <person name="Vinetz J.M."/>
            <person name="Sutton G.G."/>
            <person name="Nierman W.C."/>
            <person name="Fouts D.E."/>
        </authorList>
    </citation>
    <scope>NUCLEOTIDE SEQUENCE [LARGE SCALE GENOMIC DNA]</scope>
    <source>
        <strain evidence="1 2">Sponselee CDC</strain>
    </source>
</reference>
<dbReference type="EMBL" id="ANMU01000134">
    <property type="protein sequence ID" value="EMJ79223.1"/>
    <property type="molecule type" value="Genomic_DNA"/>
</dbReference>
<evidence type="ECO:0000313" key="2">
    <source>
        <dbReference type="Proteomes" id="UP000011873"/>
    </source>
</evidence>
<dbReference type="Proteomes" id="UP000011873">
    <property type="component" value="Unassembled WGS sequence"/>
</dbReference>